<name>A0A4R6B3G0_9RHOB</name>
<comment type="caution">
    <text evidence="1">The sequence shown here is derived from an EMBL/GenBank/DDBJ whole genome shotgun (WGS) entry which is preliminary data.</text>
</comment>
<proteinExistence type="predicted"/>
<sequence>MNLSIADFVNEAPPSGSIGSIHSALTEVDLKSPIDEYIKSSRSLLSYGTVRRLSENDHLGGLLVLGSVSAAEAYFRSILSLSLEGCPICRETAAEKQINLGGVLWHGHSEFRRSAFEHMSFSSKSELKRASNSYLAFDLKDAKFSGPLADFDVACHLRHGLVHNGGILPGRNAVQLGVKKYRKPVRIVVDFSMLQRTVAAVDTLVLTFNRELFAEMCHRWAEKWPRRIDWDPDKKDETFNRLWRNFACNELHQTRAGRSHVSRGKCLAEIKNKYNL</sequence>
<dbReference type="AlphaFoldDB" id="A0A4R6B3G0"/>
<dbReference type="Proteomes" id="UP000294562">
    <property type="component" value="Unassembled WGS sequence"/>
</dbReference>
<dbReference type="RefSeq" id="WP_133341678.1">
    <property type="nucleotide sequence ID" value="NZ_SMZO01000006.1"/>
</dbReference>
<dbReference type="OrthoDB" id="1493841at2"/>
<evidence type="ECO:0000313" key="2">
    <source>
        <dbReference type="Proteomes" id="UP000294562"/>
    </source>
</evidence>
<dbReference type="EMBL" id="SMZO01000006">
    <property type="protein sequence ID" value="TDL90764.1"/>
    <property type="molecule type" value="Genomic_DNA"/>
</dbReference>
<reference evidence="1 2" key="1">
    <citation type="submission" date="2019-03" db="EMBL/GenBank/DDBJ databases">
        <title>Rhodobacteraceae bacterium SM1902, a new member of the family Rhodobacteraceae isolated from Yantai.</title>
        <authorList>
            <person name="Sun Y."/>
        </authorList>
    </citation>
    <scope>NUCLEOTIDE SEQUENCE [LARGE SCALE GENOMIC DNA]</scope>
    <source>
        <strain evidence="1 2">SM1902</strain>
    </source>
</reference>
<protein>
    <submittedName>
        <fullName evidence="1">Uncharacterized protein</fullName>
    </submittedName>
</protein>
<organism evidence="1 2">
    <name type="scientific">Meridianimarinicoccus aquatilis</name>
    <dbReference type="NCBI Taxonomy" id="2552766"/>
    <lineage>
        <taxon>Bacteria</taxon>
        <taxon>Pseudomonadati</taxon>
        <taxon>Pseudomonadota</taxon>
        <taxon>Alphaproteobacteria</taxon>
        <taxon>Rhodobacterales</taxon>
        <taxon>Paracoccaceae</taxon>
        <taxon>Meridianimarinicoccus</taxon>
    </lineage>
</organism>
<keyword evidence="2" id="KW-1185">Reference proteome</keyword>
<accession>A0A4R6B3G0</accession>
<evidence type="ECO:0000313" key="1">
    <source>
        <dbReference type="EMBL" id="TDL90764.1"/>
    </source>
</evidence>
<gene>
    <name evidence="1" type="ORF">E2L05_04440</name>
</gene>